<dbReference type="CDD" id="cd03039">
    <property type="entry name" value="GST_N_Sigma_like"/>
    <property type="match status" value="1"/>
</dbReference>
<evidence type="ECO:0000313" key="5">
    <source>
        <dbReference type="Proteomes" id="UP000663882"/>
    </source>
</evidence>
<dbReference type="FunFam" id="3.40.30.10:FF:000035">
    <property type="entry name" value="hematopoietic prostaglandin D synthase"/>
    <property type="match status" value="1"/>
</dbReference>
<dbReference type="Proteomes" id="UP000663882">
    <property type="component" value="Unassembled WGS sequence"/>
</dbReference>
<dbReference type="EMBL" id="CAJNOO010009394">
    <property type="protein sequence ID" value="CAF1491461.1"/>
    <property type="molecule type" value="Genomic_DNA"/>
</dbReference>
<accession>A0A815SKY5</accession>
<comment type="function">
    <text evidence="1">S-crystallins are structural components of squids and octopi eye lens. Contains relatively little if any GST activity.</text>
</comment>
<evidence type="ECO:0000313" key="4">
    <source>
        <dbReference type="EMBL" id="CAF1491461.1"/>
    </source>
</evidence>
<keyword evidence="2" id="KW-1133">Transmembrane helix</keyword>
<evidence type="ECO:0000259" key="3">
    <source>
        <dbReference type="PROSITE" id="PS50404"/>
    </source>
</evidence>
<dbReference type="InterPro" id="IPR004045">
    <property type="entry name" value="Glutathione_S-Trfase_N"/>
</dbReference>
<name>A0A815SKY5_9BILA</name>
<dbReference type="InterPro" id="IPR036249">
    <property type="entry name" value="Thioredoxin-like_sf"/>
</dbReference>
<dbReference type="SUPFAM" id="SSF52833">
    <property type="entry name" value="Thioredoxin-like"/>
    <property type="match status" value="1"/>
</dbReference>
<dbReference type="OrthoDB" id="414243at2759"/>
<feature type="domain" description="GST N-terminal" evidence="3">
    <location>
        <begin position="25"/>
        <end position="96"/>
    </location>
</feature>
<keyword evidence="2" id="KW-0812">Transmembrane</keyword>
<dbReference type="PANTHER" id="PTHR11571:SF150">
    <property type="entry name" value="GLUTATHIONE S-TRANSFERASE"/>
    <property type="match status" value="1"/>
</dbReference>
<feature type="transmembrane region" description="Helical" evidence="2">
    <location>
        <begin position="6"/>
        <end position="27"/>
    </location>
</feature>
<comment type="caution">
    <text evidence="4">The sequence shown here is derived from an EMBL/GenBank/DDBJ whole genome shotgun (WGS) entry which is preliminary data.</text>
</comment>
<organism evidence="4 5">
    <name type="scientific">Rotaria sordida</name>
    <dbReference type="NCBI Taxonomy" id="392033"/>
    <lineage>
        <taxon>Eukaryota</taxon>
        <taxon>Metazoa</taxon>
        <taxon>Spiralia</taxon>
        <taxon>Gnathifera</taxon>
        <taxon>Rotifera</taxon>
        <taxon>Eurotatoria</taxon>
        <taxon>Bdelloidea</taxon>
        <taxon>Philodinida</taxon>
        <taxon>Philodinidae</taxon>
        <taxon>Rotaria</taxon>
    </lineage>
</organism>
<gene>
    <name evidence="4" type="ORF">RFH988_LOCUS38420</name>
</gene>
<sequence length="96" mass="11332">MPRFLFVSLNIFFDHLISVLTAFMSTYKLYYFNNRDRGEICRLIFAAAGQKYEDIRYEDDEWLLHKAEMPLGEMPVLEFNGTKLPQSKSIARFLAK</sequence>
<dbReference type="GO" id="GO:0006749">
    <property type="term" value="P:glutathione metabolic process"/>
    <property type="evidence" value="ECO:0007669"/>
    <property type="project" value="TreeGrafter"/>
</dbReference>
<dbReference type="PANTHER" id="PTHR11571">
    <property type="entry name" value="GLUTATHIONE S-TRANSFERASE"/>
    <property type="match status" value="1"/>
</dbReference>
<protein>
    <recommendedName>
        <fullName evidence="3">GST N-terminal domain-containing protein</fullName>
    </recommendedName>
</protein>
<reference evidence="4" key="1">
    <citation type="submission" date="2021-02" db="EMBL/GenBank/DDBJ databases">
        <authorList>
            <person name="Nowell W R."/>
        </authorList>
    </citation>
    <scope>NUCLEOTIDE SEQUENCE</scope>
</reference>
<dbReference type="AlphaFoldDB" id="A0A815SKY5"/>
<proteinExistence type="predicted"/>
<dbReference type="Gene3D" id="1.20.1050.130">
    <property type="match status" value="1"/>
</dbReference>
<dbReference type="GO" id="GO:0004364">
    <property type="term" value="F:glutathione transferase activity"/>
    <property type="evidence" value="ECO:0007669"/>
    <property type="project" value="TreeGrafter"/>
</dbReference>
<evidence type="ECO:0000256" key="1">
    <source>
        <dbReference type="ARBA" id="ARBA00049616"/>
    </source>
</evidence>
<keyword evidence="2" id="KW-0472">Membrane</keyword>
<dbReference type="InterPro" id="IPR050213">
    <property type="entry name" value="GST_superfamily"/>
</dbReference>
<dbReference type="PROSITE" id="PS50404">
    <property type="entry name" value="GST_NTER"/>
    <property type="match status" value="1"/>
</dbReference>
<evidence type="ECO:0000256" key="2">
    <source>
        <dbReference type="SAM" id="Phobius"/>
    </source>
</evidence>
<dbReference type="Pfam" id="PF02798">
    <property type="entry name" value="GST_N"/>
    <property type="match status" value="1"/>
</dbReference>